<dbReference type="InterPro" id="IPR036567">
    <property type="entry name" value="RHF-like"/>
</dbReference>
<organism evidence="1 2">
    <name type="scientific">Vibrio breoganii</name>
    <dbReference type="NCBI Taxonomy" id="553239"/>
    <lineage>
        <taxon>Bacteria</taxon>
        <taxon>Pseudomonadati</taxon>
        <taxon>Pseudomonadota</taxon>
        <taxon>Gammaproteobacteria</taxon>
        <taxon>Vibrionales</taxon>
        <taxon>Vibrionaceae</taxon>
        <taxon>Vibrio</taxon>
    </lineage>
</organism>
<sequence length="119" mass="13956">MQITSHNVDISPQVKSLIEEGYMSVHQFNLYILLLKCDVKWHKNLGTYQVALKIYLQDQTFYVVHSDPKLETAIDNAFCSLQMKLAKHEDMLGIKRLFRNKLEQVMCWLNLGHKKNVSF</sequence>
<dbReference type="Pfam" id="PF02482">
    <property type="entry name" value="Ribosomal_S30AE"/>
    <property type="match status" value="1"/>
</dbReference>
<name>A0AAN1CRP6_9VIBR</name>
<dbReference type="EMBL" id="CP016177">
    <property type="protein sequence ID" value="ANO32763.1"/>
    <property type="molecule type" value="Genomic_DNA"/>
</dbReference>
<protein>
    <submittedName>
        <fullName evidence="1">Uncharacterized protein</fullName>
    </submittedName>
</protein>
<gene>
    <name evidence="1" type="ORF">A6E01_05925</name>
</gene>
<dbReference type="AlphaFoldDB" id="A0AAN1CRP6"/>
<dbReference type="SUPFAM" id="SSF69754">
    <property type="entry name" value="Ribosome binding protein Y (YfiA homologue)"/>
    <property type="match status" value="1"/>
</dbReference>
<dbReference type="KEGG" id="vbr:A6E01_05925"/>
<evidence type="ECO:0000313" key="2">
    <source>
        <dbReference type="Proteomes" id="UP000092018"/>
    </source>
</evidence>
<dbReference type="RefSeq" id="WP_065209795.1">
    <property type="nucleotide sequence ID" value="NZ_CP016177.1"/>
</dbReference>
<dbReference type="Proteomes" id="UP000092018">
    <property type="component" value="Chromosome 1"/>
</dbReference>
<evidence type="ECO:0000313" key="1">
    <source>
        <dbReference type="EMBL" id="ANO32763.1"/>
    </source>
</evidence>
<reference evidence="1 2" key="1">
    <citation type="submission" date="2016-06" db="EMBL/GenBank/DDBJ databases">
        <title>Adaptive Radiation by Waves of Gene Transfer Leads to Fine-Scale Resource Partitioning in Marine Microbes.</title>
        <authorList>
            <person name="Hehemann J.-H."/>
            <person name="Arevalo P."/>
            <person name="Datta M.S."/>
            <person name="Yu X."/>
            <person name="Corzett C."/>
            <person name="Henschel A."/>
            <person name="Preheim S.P."/>
            <person name="Timberlake S."/>
            <person name="Alm E.J."/>
            <person name="Polz M.F."/>
        </authorList>
    </citation>
    <scope>NUCLEOTIDE SEQUENCE [LARGE SCALE GENOMIC DNA]</scope>
    <source>
        <strain evidence="1 2">FF50</strain>
    </source>
</reference>
<accession>A0AAN1CRP6</accession>
<proteinExistence type="predicted"/>
<dbReference type="InterPro" id="IPR003489">
    <property type="entry name" value="RHF/RaiA"/>
</dbReference>
<dbReference type="Gene3D" id="3.30.160.100">
    <property type="entry name" value="Ribosome hibernation promotion factor-like"/>
    <property type="match status" value="1"/>
</dbReference>